<dbReference type="Pfam" id="PF13953">
    <property type="entry name" value="PapC_C"/>
    <property type="match status" value="1"/>
</dbReference>
<protein>
    <submittedName>
        <fullName evidence="13">CS12 fimbria outer membrane usher protein</fullName>
    </submittedName>
</protein>
<dbReference type="Gene3D" id="3.10.20.410">
    <property type="match status" value="1"/>
</dbReference>
<organism evidence="13">
    <name type="scientific">Escherichia coli</name>
    <dbReference type="NCBI Taxonomy" id="562"/>
    <lineage>
        <taxon>Bacteria</taxon>
        <taxon>Pseudomonadati</taxon>
        <taxon>Pseudomonadota</taxon>
        <taxon>Gammaproteobacteria</taxon>
        <taxon>Enterobacterales</taxon>
        <taxon>Enterobacteriaceae</taxon>
        <taxon>Escherichia</taxon>
    </lineage>
</organism>
<evidence type="ECO:0000259" key="12">
    <source>
        <dbReference type="Pfam" id="PF13954"/>
    </source>
</evidence>
<evidence type="ECO:0000256" key="6">
    <source>
        <dbReference type="ARBA" id="ARBA00022692"/>
    </source>
</evidence>
<evidence type="ECO:0000256" key="7">
    <source>
        <dbReference type="ARBA" id="ARBA00022729"/>
    </source>
</evidence>
<comment type="similarity">
    <text evidence="2 10">Belongs to the fimbrial export usher family.</text>
</comment>
<evidence type="ECO:0000256" key="4">
    <source>
        <dbReference type="ARBA" id="ARBA00022452"/>
    </source>
</evidence>
<evidence type="ECO:0000256" key="1">
    <source>
        <dbReference type="ARBA" id="ARBA00004571"/>
    </source>
</evidence>
<dbReference type="PANTHER" id="PTHR30451:SF21">
    <property type="entry name" value="FIMBRIAL USHER DOMAIN-CONTAINING PROTEIN YDET-RELATED"/>
    <property type="match status" value="1"/>
</dbReference>
<keyword evidence="4" id="KW-1134">Transmembrane beta strand</keyword>
<keyword evidence="8 10" id="KW-0472">Membrane</keyword>
<dbReference type="Pfam" id="PF00577">
    <property type="entry name" value="Usher"/>
    <property type="match status" value="1"/>
</dbReference>
<dbReference type="GO" id="GO:0009279">
    <property type="term" value="C:cell outer membrane"/>
    <property type="evidence" value="ECO:0007669"/>
    <property type="project" value="UniProtKB-SubCell"/>
</dbReference>
<dbReference type="SUPFAM" id="SSF141729">
    <property type="entry name" value="FimD N-terminal domain-like"/>
    <property type="match status" value="1"/>
</dbReference>
<comment type="subcellular location">
    <subcellularLocation>
        <location evidence="1 10">Cell outer membrane</location>
        <topology evidence="1 10">Multi-pass membrane protein</topology>
    </subcellularLocation>
</comment>
<name>Q99PX3_ECOLX</name>
<dbReference type="PANTHER" id="PTHR30451">
    <property type="entry name" value="OUTER MEMBRANE USHER PROTEIN"/>
    <property type="match status" value="1"/>
</dbReference>
<dbReference type="AlphaFoldDB" id="Q99PX3"/>
<evidence type="ECO:0000256" key="8">
    <source>
        <dbReference type="ARBA" id="ARBA00023136"/>
    </source>
</evidence>
<keyword evidence="7" id="KW-0732">Signal</keyword>
<feature type="domain" description="PapC-like C-terminal" evidence="11">
    <location>
        <begin position="753"/>
        <end position="818"/>
    </location>
</feature>
<dbReference type="InterPro" id="IPR042186">
    <property type="entry name" value="FimD_plug_dom"/>
</dbReference>
<evidence type="ECO:0000256" key="3">
    <source>
        <dbReference type="ARBA" id="ARBA00022448"/>
    </source>
</evidence>
<dbReference type="GO" id="GO:0015473">
    <property type="term" value="F:fimbrial usher porin activity"/>
    <property type="evidence" value="ECO:0007669"/>
    <property type="project" value="InterPro"/>
</dbReference>
<evidence type="ECO:0000313" key="13">
    <source>
        <dbReference type="EMBL" id="AAK09050.1"/>
    </source>
</evidence>
<dbReference type="InterPro" id="IPR000015">
    <property type="entry name" value="Fimb_usher"/>
</dbReference>
<evidence type="ECO:0000256" key="2">
    <source>
        <dbReference type="ARBA" id="ARBA00008064"/>
    </source>
</evidence>
<evidence type="ECO:0000259" key="11">
    <source>
        <dbReference type="Pfam" id="PF13953"/>
    </source>
</evidence>
<evidence type="ECO:0000256" key="9">
    <source>
        <dbReference type="ARBA" id="ARBA00023237"/>
    </source>
</evidence>
<evidence type="ECO:0000256" key="5">
    <source>
        <dbReference type="ARBA" id="ARBA00022558"/>
    </source>
</evidence>
<dbReference type="PROSITE" id="PS01151">
    <property type="entry name" value="FIMBRIAL_USHER"/>
    <property type="match status" value="1"/>
</dbReference>
<dbReference type="Gene3D" id="2.60.40.2070">
    <property type="match status" value="1"/>
</dbReference>
<keyword evidence="9 10" id="KW-0998">Cell outer membrane</keyword>
<dbReference type="GO" id="GO:0009297">
    <property type="term" value="P:pilus assembly"/>
    <property type="evidence" value="ECO:0007669"/>
    <property type="project" value="InterPro"/>
</dbReference>
<evidence type="ECO:0000256" key="10">
    <source>
        <dbReference type="RuleBase" id="RU003884"/>
    </source>
</evidence>
<sequence>MHKYQILMISFFVLCAETFAEDYFNPSLLATDIIGEGNIDLSAFSRHGGGMEGEREVAIYVNNNFYSRRTLVFKNTSDKGLLPEFTPGFFDNLVSGDILVSEKNKIISSSDFLKKVPYSDINFDQGMSRVNVSIPQAYLGDGAKLISSPDTWEYGVPAFLLDYNISGNRNASGNNDSRSLYISSQMGVNLMKWHLRTSSSYSNYKTNSVWGGARSERNSFYNTYAERDISSLRAVLRLGEISTRGLILDSVPFRGVKLSSSDDMLDARLRNYTPTVRGMARSQAVVTITQNGRQVYQTNVPAGPFELNDFYLSGYSGDMQVTVREADGSEHSFLQPYSTLPEMKREGISGFEISVGRYDNNGAEHYYDAESFVYGNWSRGFARGVTFFGETLQAEKYQSLGVGSTLSLGRLGASSADISLSRVDKYGAIRGGQSYGFKYSKSQIETGTTLTLATYRYSTEHFYTFRDFVSKTDTARYVWENKLKNRMTLSLSQSLGEYGYLSASASKQDYWTSREVSRNYALTHSFNWNDIYLSTTLSMDDQRGREAGDLSNKQAGLYVTVPLNKFLLGIDSTGSSLTWSTSHADHNVRNSVTLNGKMPESDVRYRVGGSWGNGNTEGSRTVSVSWSGDYVSTSLGYARTGKYRTLDYNMSGAAVMYPWGIAMGNNSVTGDGAIVVETPGAKGVRTSTGYRTSWLGTSLVSSPRKYTENRIDLYPDGLPDDTVLGETSRTTVPVKGAVVVLDYTVFRGKQVVFTLRQSNGKPLPFGTVVTLDGVSRGKENSGIVGEEGRVYMAGMPEKGTLTATWGQDKSCSVPFRINQHKTEAVISEIHGVCRV</sequence>
<keyword evidence="6 10" id="KW-0812">Transmembrane</keyword>
<keyword evidence="3 10" id="KW-0813">Transport</keyword>
<dbReference type="InterPro" id="IPR025885">
    <property type="entry name" value="PapC_N"/>
</dbReference>
<accession>Q99PX3</accession>
<dbReference type="InterPro" id="IPR043142">
    <property type="entry name" value="PapC-like_C_sf"/>
</dbReference>
<dbReference type="InterPro" id="IPR018030">
    <property type="entry name" value="Fimbrial_membr_usher_CS"/>
</dbReference>
<feature type="domain" description="PapC N-terminal" evidence="12">
    <location>
        <begin position="23"/>
        <end position="166"/>
    </location>
</feature>
<dbReference type="InterPro" id="IPR037224">
    <property type="entry name" value="PapC_N_sf"/>
</dbReference>
<reference evidence="13" key="1">
    <citation type="submission" date="2000-10" db="EMBL/GenBank/DDBJ databases">
        <title>The organization of the enterotoxigenic Escherichia coli CS12 gene cluster is identical to that of the 987P gene cluster.</title>
        <authorList>
            <person name="Steinsland H."/>
            <person name="Gaastra W."/>
            <person name="Valvatne H."/>
            <person name="Sommerfelt H."/>
        </authorList>
    </citation>
    <scope>NUCLEOTIDE SEQUENCE</scope>
    <source>
        <strain evidence="13">350C1</strain>
    </source>
</reference>
<dbReference type="EMBL" id="AY009096">
    <property type="protein sequence ID" value="AAK09050.1"/>
    <property type="molecule type" value="Genomic_DNA"/>
</dbReference>
<keyword evidence="5 10" id="KW-1029">Fimbrium biogenesis</keyword>
<proteinExistence type="inferred from homology"/>
<dbReference type="Pfam" id="PF13954">
    <property type="entry name" value="PapC_N"/>
    <property type="match status" value="1"/>
</dbReference>
<dbReference type="Gene3D" id="2.60.40.2610">
    <property type="entry name" value="Outer membrane usher protein FimD, plug domain"/>
    <property type="match status" value="1"/>
</dbReference>
<gene>
    <name evidence="13" type="primary">cswD</name>
</gene>
<dbReference type="Gene3D" id="2.60.40.3110">
    <property type="match status" value="1"/>
</dbReference>
<dbReference type="InterPro" id="IPR025949">
    <property type="entry name" value="PapC-like_C"/>
</dbReference>